<accession>A0A3N2GVQ7</accession>
<protein>
    <recommendedName>
        <fullName evidence="1">ESAT-6-like protein</fullName>
    </recommendedName>
</protein>
<dbReference type="AlphaFoldDB" id="A0A3N2GVQ7"/>
<comment type="similarity">
    <text evidence="1">Belongs to the WXG100 family.</text>
</comment>
<dbReference type="InterPro" id="IPR036689">
    <property type="entry name" value="ESAT-6-like_sf"/>
</dbReference>
<dbReference type="SUPFAM" id="SSF140453">
    <property type="entry name" value="EsxAB dimer-like"/>
    <property type="match status" value="1"/>
</dbReference>
<organism evidence="2 3">
    <name type="scientific">Amycolatopsis thermoflava</name>
    <dbReference type="NCBI Taxonomy" id="84480"/>
    <lineage>
        <taxon>Bacteria</taxon>
        <taxon>Bacillati</taxon>
        <taxon>Actinomycetota</taxon>
        <taxon>Actinomycetes</taxon>
        <taxon>Pseudonocardiales</taxon>
        <taxon>Pseudonocardiaceae</taxon>
        <taxon>Amycolatopsis</taxon>
        <taxon>Amycolatopsis methanolica group</taxon>
    </lineage>
</organism>
<name>A0A3N2GVQ7_9PSEU</name>
<gene>
    <name evidence="2" type="ORF">EDD35_2703</name>
</gene>
<comment type="caution">
    <text evidence="2">The sequence shown here is derived from an EMBL/GenBank/DDBJ whole genome shotgun (WGS) entry which is preliminary data.</text>
</comment>
<dbReference type="NCBIfam" id="TIGR03930">
    <property type="entry name" value="WXG100_ESAT6"/>
    <property type="match status" value="1"/>
</dbReference>
<reference evidence="2 3" key="1">
    <citation type="submission" date="2018-11" db="EMBL/GenBank/DDBJ databases">
        <title>Sequencing the genomes of 1000 actinobacteria strains.</title>
        <authorList>
            <person name="Klenk H.-P."/>
        </authorList>
    </citation>
    <scope>NUCLEOTIDE SEQUENCE [LARGE SCALE GENOMIC DNA]</scope>
    <source>
        <strain evidence="2 3">DSM 44348</strain>
    </source>
</reference>
<proteinExistence type="inferred from homology"/>
<dbReference type="Gene3D" id="1.10.287.1060">
    <property type="entry name" value="ESAT-6-like"/>
    <property type="match status" value="1"/>
</dbReference>
<keyword evidence="3" id="KW-1185">Reference proteome</keyword>
<evidence type="ECO:0000256" key="1">
    <source>
        <dbReference type="RuleBase" id="RU362001"/>
    </source>
</evidence>
<dbReference type="Pfam" id="PF06013">
    <property type="entry name" value="WXG100"/>
    <property type="match status" value="1"/>
</dbReference>
<dbReference type="InterPro" id="IPR010310">
    <property type="entry name" value="T7SS_ESAT-6-like"/>
</dbReference>
<dbReference type="EMBL" id="RKHY01000001">
    <property type="protein sequence ID" value="ROS40370.1"/>
    <property type="molecule type" value="Genomic_DNA"/>
</dbReference>
<dbReference type="Proteomes" id="UP000274843">
    <property type="component" value="Unassembled WGS sequence"/>
</dbReference>
<evidence type="ECO:0000313" key="2">
    <source>
        <dbReference type="EMBL" id="ROS40370.1"/>
    </source>
</evidence>
<evidence type="ECO:0000313" key="3">
    <source>
        <dbReference type="Proteomes" id="UP000274843"/>
    </source>
</evidence>
<sequence length="97" mass="10645">MSGPMKVDYATIHQAATDCNKTGGELENLFTQLKSDLAPLTNSWTGDAQQAWHDRQEEWNRALEDMKGLLARIATALPQIADGYQSTDTGITKMFGG</sequence>